<protein>
    <recommendedName>
        <fullName evidence="3">glycerol-3-phosphate dehydrogenase</fullName>
        <ecNumber evidence="3">1.1.5.3</ecNumber>
    </recommendedName>
</protein>
<evidence type="ECO:0000256" key="2">
    <source>
        <dbReference type="ARBA" id="ARBA00007330"/>
    </source>
</evidence>
<dbReference type="InterPro" id="IPR031656">
    <property type="entry name" value="DAO_C"/>
</dbReference>
<comment type="similarity">
    <text evidence="2">Belongs to the FAD-dependent glycerol-3-phosphate dehydrogenase family.</text>
</comment>
<dbReference type="STRING" id="935791.I3EIG3"/>
<organism evidence="9 10">
    <name type="scientific">Nematocida parisii (strain ERTm3)</name>
    <name type="common">Nematode killer fungus</name>
    <dbReference type="NCBI Taxonomy" id="935791"/>
    <lineage>
        <taxon>Eukaryota</taxon>
        <taxon>Fungi</taxon>
        <taxon>Fungi incertae sedis</taxon>
        <taxon>Microsporidia</taxon>
        <taxon>Nematocida</taxon>
    </lineage>
</organism>
<proteinExistence type="inferred from homology"/>
<comment type="cofactor">
    <cofactor evidence="1">
        <name>FAD</name>
        <dbReference type="ChEBI" id="CHEBI:57692"/>
    </cofactor>
</comment>
<keyword evidence="6" id="KW-0560">Oxidoreductase</keyword>
<dbReference type="Proteomes" id="UP000002872">
    <property type="component" value="Unassembled WGS sequence"/>
</dbReference>
<feature type="domain" description="FAD dependent oxidoreductase" evidence="7">
    <location>
        <begin position="60"/>
        <end position="420"/>
    </location>
</feature>
<dbReference type="FunCoup" id="I3EIG3">
    <property type="interactions" value="51"/>
</dbReference>
<dbReference type="InterPro" id="IPR000447">
    <property type="entry name" value="G3P_DH_FAD-dep"/>
</dbReference>
<dbReference type="OrthoDB" id="264015at2759"/>
<name>I3EIG3_NEMP3</name>
<dbReference type="PANTHER" id="PTHR11985">
    <property type="entry name" value="GLYCEROL-3-PHOSPHATE DEHYDROGENASE"/>
    <property type="match status" value="1"/>
</dbReference>
<evidence type="ECO:0000256" key="3">
    <source>
        <dbReference type="ARBA" id="ARBA00013029"/>
    </source>
</evidence>
<dbReference type="Gene3D" id="3.50.50.60">
    <property type="entry name" value="FAD/NAD(P)-binding domain"/>
    <property type="match status" value="1"/>
</dbReference>
<keyword evidence="5" id="KW-0274">FAD</keyword>
<dbReference type="SUPFAM" id="SSF51905">
    <property type="entry name" value="FAD/NAD(P)-binding domain"/>
    <property type="match status" value="1"/>
</dbReference>
<dbReference type="PRINTS" id="PR01001">
    <property type="entry name" value="FADG3PDH"/>
</dbReference>
<sequence>MGIIRSACITALTGAVILEHILMKEDERKYKQKYNKSTPMNWMPPSRSTTINNITNIKYDLVIIGGGSAGAGCLLDAASRGYSALLLEREDFASGTSSKSTKLIHGGIRYLEKAIKELDYKQLSLVIEGLRERKSFLNLAPYLTREVGILLPIRHTITIPYFWLGTKVYDWLSGSLGVQKSYFINKKEVKRVLPTIDYKKVAGGMVYFDGQMDDSRVNTMLIETAIYHEGTALNYCEVIGFKKSKGKIVGVTFQDKETGRQHTVECTGVINATGPFTDKIRQLDNPETPKIISPSVGVHLVIPGGYTGKFGMLNPSTKNGSVLFLLPWRKHSILGTTDSTGTNTMPAEKDVNYLINEMGEFVERKLIPKAKNILSAWGGIRPLAMDPSAGMDSTAIVRSHLIDKSESGLLTISGGKWTSYREMAEEAVTEAARTFRLPHKKCITKYIRLIGSHEYHVNMPTYLSKTFGIPQDISEHLVSTYGDRARKVCEYANGNYTRIDVNHPYITAEVPYTIDHEHVRRISDYLGRRSLFAYFNVRDAHSSVPVLLKEFKQYMNWSEDQARIEERQAYAYLDTMGYSLLKKMEDREIKFEEFKAAVLGTCKNSLCDYNKVNSLVKKSFNLPFIPALKNSQVHKKSGTVPIQEVLSTVQNHFSIIQ</sequence>
<evidence type="ECO:0000259" key="7">
    <source>
        <dbReference type="Pfam" id="PF01266"/>
    </source>
</evidence>
<dbReference type="Pfam" id="PF16901">
    <property type="entry name" value="DAO_C"/>
    <property type="match status" value="1"/>
</dbReference>
<dbReference type="PROSITE" id="PS00978">
    <property type="entry name" value="FAD_G3PDH_2"/>
    <property type="match status" value="1"/>
</dbReference>
<dbReference type="Pfam" id="PF01266">
    <property type="entry name" value="DAO"/>
    <property type="match status" value="1"/>
</dbReference>
<dbReference type="HOGENOM" id="CLU_015740_3_1_1"/>
<keyword evidence="10" id="KW-1185">Reference proteome</keyword>
<dbReference type="PANTHER" id="PTHR11985:SF15">
    <property type="entry name" value="GLYCEROL-3-PHOSPHATE DEHYDROGENASE, MITOCHONDRIAL"/>
    <property type="match status" value="1"/>
</dbReference>
<evidence type="ECO:0000256" key="5">
    <source>
        <dbReference type="ARBA" id="ARBA00022827"/>
    </source>
</evidence>
<dbReference type="GO" id="GO:0005739">
    <property type="term" value="C:mitochondrion"/>
    <property type="evidence" value="ECO:0007669"/>
    <property type="project" value="TreeGrafter"/>
</dbReference>
<dbReference type="AlphaFoldDB" id="I3EIG3"/>
<dbReference type="InterPro" id="IPR038299">
    <property type="entry name" value="DAO_C_sf"/>
</dbReference>
<accession>I3EIG3</accession>
<gene>
    <name evidence="9" type="ORF">NEQG_00829</name>
</gene>
<dbReference type="EC" id="1.1.5.3" evidence="3"/>
<keyword evidence="4" id="KW-0285">Flavoprotein</keyword>
<dbReference type="InParanoid" id="I3EIG3"/>
<dbReference type="Gene3D" id="3.30.9.10">
    <property type="entry name" value="D-Amino Acid Oxidase, subunit A, domain 2"/>
    <property type="match status" value="1"/>
</dbReference>
<dbReference type="Gene3D" id="1.10.8.870">
    <property type="entry name" value="Alpha-glycerophosphate oxidase, cap domain"/>
    <property type="match status" value="1"/>
</dbReference>
<dbReference type="OMA" id="QKWWEAP"/>
<dbReference type="VEuPathDB" id="MicrosporidiaDB:NEQG_00829"/>
<dbReference type="GO" id="GO:0006072">
    <property type="term" value="P:glycerol-3-phosphate metabolic process"/>
    <property type="evidence" value="ECO:0007669"/>
    <property type="project" value="InterPro"/>
</dbReference>
<dbReference type="InterPro" id="IPR036188">
    <property type="entry name" value="FAD/NAD-bd_sf"/>
</dbReference>
<evidence type="ECO:0000256" key="6">
    <source>
        <dbReference type="ARBA" id="ARBA00023002"/>
    </source>
</evidence>
<evidence type="ECO:0000256" key="4">
    <source>
        <dbReference type="ARBA" id="ARBA00022630"/>
    </source>
</evidence>
<evidence type="ECO:0000313" key="10">
    <source>
        <dbReference type="Proteomes" id="UP000002872"/>
    </source>
</evidence>
<reference evidence="9" key="1">
    <citation type="submission" date="2011-01" db="EMBL/GenBank/DDBJ databases">
        <title>The Genome Sequence of Nematocida parisii strain ERTm3.</title>
        <authorList>
            <consortium name="The Broad Institute Genome Sequencing Platform"/>
            <consortium name="The Broad Institute Genome Sequencing Center for Infectious Disease"/>
            <person name="Cuomo C."/>
            <person name="Troemel E."/>
            <person name="Young S.K."/>
            <person name="Zeng Q."/>
            <person name="Gargeya S."/>
            <person name="Fitzgerald M."/>
            <person name="Haas B."/>
            <person name="Abouelleil A."/>
            <person name="Alvarado L."/>
            <person name="Arachchi H.M."/>
            <person name="Berlin A."/>
            <person name="Chapman S.B."/>
            <person name="Gearin G."/>
            <person name="Goldberg J."/>
            <person name="Griggs A."/>
            <person name="Gujja S."/>
            <person name="Hansen M."/>
            <person name="Heiman D."/>
            <person name="Howarth C."/>
            <person name="Larimer J."/>
            <person name="Lui A."/>
            <person name="MacDonald P.J.P."/>
            <person name="McCowen C."/>
            <person name="Montmayeur A."/>
            <person name="Murphy C."/>
            <person name="Neiman D."/>
            <person name="Pearson M."/>
            <person name="Priest M."/>
            <person name="Roberts A."/>
            <person name="Saif S."/>
            <person name="Shea T."/>
            <person name="Sisk P."/>
            <person name="Stolte C."/>
            <person name="Sykes S."/>
            <person name="Wortman J."/>
            <person name="Nusbaum C."/>
            <person name="Birren B."/>
        </authorList>
    </citation>
    <scope>NUCLEOTIDE SEQUENCE</scope>
    <source>
        <strain evidence="9">ERTm3</strain>
    </source>
</reference>
<dbReference type="GO" id="GO:0004368">
    <property type="term" value="F:glycerol-3-phosphate dehydrogenase (quinone) activity"/>
    <property type="evidence" value="ECO:0007669"/>
    <property type="project" value="UniProtKB-EC"/>
</dbReference>
<dbReference type="InterPro" id="IPR006076">
    <property type="entry name" value="FAD-dep_OxRdtase"/>
</dbReference>
<dbReference type="EMBL" id="GL870877">
    <property type="protein sequence ID" value="EIJ89010.1"/>
    <property type="molecule type" value="Genomic_DNA"/>
</dbReference>
<evidence type="ECO:0000256" key="1">
    <source>
        <dbReference type="ARBA" id="ARBA00001974"/>
    </source>
</evidence>
<evidence type="ECO:0000259" key="8">
    <source>
        <dbReference type="Pfam" id="PF16901"/>
    </source>
</evidence>
<evidence type="ECO:0000313" key="9">
    <source>
        <dbReference type="EMBL" id="EIJ89010.1"/>
    </source>
</evidence>
<feature type="domain" description="Alpha-glycerophosphate oxidase C-terminal" evidence="8">
    <location>
        <begin position="442"/>
        <end position="561"/>
    </location>
</feature>